<evidence type="ECO:0000313" key="1">
    <source>
        <dbReference type="EMBL" id="CAF1844376.1"/>
    </source>
</evidence>
<proteinExistence type="predicted"/>
<gene>
    <name evidence="1" type="ORF">DARMORV10_C04P31560.1</name>
</gene>
<protein>
    <submittedName>
        <fullName evidence="1">(rape) hypothetical protein</fullName>
    </submittedName>
</protein>
<organism evidence="1">
    <name type="scientific">Brassica napus</name>
    <name type="common">Rape</name>
    <dbReference type="NCBI Taxonomy" id="3708"/>
    <lineage>
        <taxon>Eukaryota</taxon>
        <taxon>Viridiplantae</taxon>
        <taxon>Streptophyta</taxon>
        <taxon>Embryophyta</taxon>
        <taxon>Tracheophyta</taxon>
        <taxon>Spermatophyta</taxon>
        <taxon>Magnoliopsida</taxon>
        <taxon>eudicotyledons</taxon>
        <taxon>Gunneridae</taxon>
        <taxon>Pentapetalae</taxon>
        <taxon>rosids</taxon>
        <taxon>malvids</taxon>
        <taxon>Brassicales</taxon>
        <taxon>Brassicaceae</taxon>
        <taxon>Brassiceae</taxon>
        <taxon>Brassica</taxon>
    </lineage>
</organism>
<dbReference type="EMBL" id="HG994368">
    <property type="protein sequence ID" value="CAF1844376.1"/>
    <property type="molecule type" value="Genomic_DNA"/>
</dbReference>
<accession>A0A816JNI5</accession>
<dbReference type="Proteomes" id="UP001295469">
    <property type="component" value="Chromosome C04"/>
</dbReference>
<dbReference type="AlphaFoldDB" id="A0A816JNI5"/>
<sequence>FQIYNHSFRYVQARINVTNQLRTEDIVIYEIVLKHAYYKDQA</sequence>
<name>A0A816JNI5_BRANA</name>
<feature type="non-terminal residue" evidence="1">
    <location>
        <position position="42"/>
    </location>
</feature>
<reference evidence="1" key="1">
    <citation type="submission" date="2021-01" db="EMBL/GenBank/DDBJ databases">
        <authorList>
            <consortium name="Genoscope - CEA"/>
            <person name="William W."/>
        </authorList>
    </citation>
    <scope>NUCLEOTIDE SEQUENCE</scope>
</reference>